<gene>
    <name evidence="1" type="ORF">PUN28_016732</name>
</gene>
<reference evidence="1 2" key="1">
    <citation type="submission" date="2023-03" db="EMBL/GenBank/DDBJ databases">
        <title>High recombination rates correlate with genetic variation in Cardiocondyla obscurior ants.</title>
        <authorList>
            <person name="Errbii M."/>
        </authorList>
    </citation>
    <scope>NUCLEOTIDE SEQUENCE [LARGE SCALE GENOMIC DNA]</scope>
    <source>
        <strain evidence="1">Alpha-2009</strain>
        <tissue evidence="1">Whole body</tissue>
    </source>
</reference>
<keyword evidence="2" id="KW-1185">Reference proteome</keyword>
<proteinExistence type="predicted"/>
<sequence>MRNSHGEGSGLNLAGHFSSPRRFNFFLPIFDNCSRRSRVFFLFFSHFKHHLKDICKKRENKYRNRFWPHRSQTNRIVRFPTSSPAIAGGY</sequence>
<comment type="caution">
    <text evidence="1">The sequence shown here is derived from an EMBL/GenBank/DDBJ whole genome shotgun (WGS) entry which is preliminary data.</text>
</comment>
<protein>
    <submittedName>
        <fullName evidence="1">Uncharacterized protein</fullName>
    </submittedName>
</protein>
<evidence type="ECO:0000313" key="1">
    <source>
        <dbReference type="EMBL" id="KAL0105283.1"/>
    </source>
</evidence>
<dbReference type="EMBL" id="JADYXP020000019">
    <property type="protein sequence ID" value="KAL0105283.1"/>
    <property type="molecule type" value="Genomic_DNA"/>
</dbReference>
<organism evidence="1 2">
    <name type="scientific">Cardiocondyla obscurior</name>
    <dbReference type="NCBI Taxonomy" id="286306"/>
    <lineage>
        <taxon>Eukaryota</taxon>
        <taxon>Metazoa</taxon>
        <taxon>Ecdysozoa</taxon>
        <taxon>Arthropoda</taxon>
        <taxon>Hexapoda</taxon>
        <taxon>Insecta</taxon>
        <taxon>Pterygota</taxon>
        <taxon>Neoptera</taxon>
        <taxon>Endopterygota</taxon>
        <taxon>Hymenoptera</taxon>
        <taxon>Apocrita</taxon>
        <taxon>Aculeata</taxon>
        <taxon>Formicoidea</taxon>
        <taxon>Formicidae</taxon>
        <taxon>Myrmicinae</taxon>
        <taxon>Cardiocondyla</taxon>
    </lineage>
</organism>
<dbReference type="Proteomes" id="UP001430953">
    <property type="component" value="Unassembled WGS sequence"/>
</dbReference>
<evidence type="ECO:0000313" key="2">
    <source>
        <dbReference type="Proteomes" id="UP001430953"/>
    </source>
</evidence>
<accession>A0AAW2ENG5</accession>
<name>A0AAW2ENG5_9HYME</name>
<dbReference type="AlphaFoldDB" id="A0AAW2ENG5"/>